<dbReference type="Gene3D" id="2.40.390.10">
    <property type="entry name" value="CV3147-like"/>
    <property type="match status" value="1"/>
</dbReference>
<evidence type="ECO:0000259" key="2">
    <source>
        <dbReference type="Pfam" id="PF20906"/>
    </source>
</evidence>
<dbReference type="AlphaFoldDB" id="A0A926VGC1"/>
<name>A0A926VGC1_9CYAN</name>
<comment type="caution">
    <text evidence="3">The sequence shown here is derived from an EMBL/GenBank/DDBJ whole genome shotgun (WGS) entry which is preliminary data.</text>
</comment>
<dbReference type="Pfam" id="PF06032">
    <property type="entry name" value="S-Me-THD_N"/>
    <property type="match status" value="1"/>
</dbReference>
<reference evidence="3" key="1">
    <citation type="journal article" date="2015" name="ISME J.">
        <title>Draft Genome Sequence of Streptomyces incarnatus NRRL8089, which Produces the Nucleoside Antibiotic Sinefungin.</title>
        <authorList>
            <person name="Oshima K."/>
            <person name="Hattori M."/>
            <person name="Shimizu H."/>
            <person name="Fukuda K."/>
            <person name="Nemoto M."/>
            <person name="Inagaki K."/>
            <person name="Tamura T."/>
        </authorList>
    </citation>
    <scope>NUCLEOTIDE SEQUENCE</scope>
    <source>
        <strain evidence="3">FACHB-1375</strain>
    </source>
</reference>
<keyword evidence="4" id="KW-1185">Reference proteome</keyword>
<gene>
    <name evidence="3" type="ORF">H6G03_20450</name>
</gene>
<accession>A0A926VGC1</accession>
<evidence type="ECO:0000313" key="3">
    <source>
        <dbReference type="EMBL" id="MBD2183400.1"/>
    </source>
</evidence>
<dbReference type="InterPro" id="IPR024071">
    <property type="entry name" value="S-Me-THD_C_sf"/>
</dbReference>
<proteinExistence type="predicted"/>
<dbReference type="Pfam" id="PF20906">
    <property type="entry name" value="S-Me-THD_C"/>
    <property type="match status" value="1"/>
</dbReference>
<evidence type="ECO:0000259" key="1">
    <source>
        <dbReference type="Pfam" id="PF06032"/>
    </source>
</evidence>
<organism evidence="3 4">
    <name type="scientific">Aerosakkonema funiforme FACHB-1375</name>
    <dbReference type="NCBI Taxonomy" id="2949571"/>
    <lineage>
        <taxon>Bacteria</taxon>
        <taxon>Bacillati</taxon>
        <taxon>Cyanobacteriota</taxon>
        <taxon>Cyanophyceae</taxon>
        <taxon>Oscillatoriophycideae</taxon>
        <taxon>Aerosakkonematales</taxon>
        <taxon>Aerosakkonemataceae</taxon>
        <taxon>Aerosakkonema</taxon>
    </lineage>
</organism>
<dbReference type="Proteomes" id="UP000641646">
    <property type="component" value="Unassembled WGS sequence"/>
</dbReference>
<dbReference type="InterPro" id="IPR027479">
    <property type="entry name" value="S-Me-THD_N_sf"/>
</dbReference>
<dbReference type="SUPFAM" id="SSF160991">
    <property type="entry name" value="CV3147-like"/>
    <property type="match status" value="1"/>
</dbReference>
<dbReference type="InterPro" id="IPR010318">
    <property type="entry name" value="S-Me-THD_N"/>
</dbReference>
<reference evidence="3" key="2">
    <citation type="submission" date="2020-08" db="EMBL/GenBank/DDBJ databases">
        <authorList>
            <person name="Chen M."/>
            <person name="Teng W."/>
            <person name="Zhao L."/>
            <person name="Hu C."/>
            <person name="Zhou Y."/>
            <person name="Han B."/>
            <person name="Song L."/>
            <person name="Shu W."/>
        </authorList>
    </citation>
    <scope>NUCLEOTIDE SEQUENCE</scope>
    <source>
        <strain evidence="3">FACHB-1375</strain>
    </source>
</reference>
<protein>
    <submittedName>
        <fullName evidence="3">DUF917 family protein</fullName>
    </submittedName>
</protein>
<feature type="domain" description="S-Me-THD-like C-terminal" evidence="2">
    <location>
        <begin position="212"/>
        <end position="381"/>
    </location>
</feature>
<dbReference type="InterPro" id="IPR048350">
    <property type="entry name" value="S-Me-THD-like_C"/>
</dbReference>
<dbReference type="RefSeq" id="WP_190467642.1">
    <property type="nucleotide sequence ID" value="NZ_JACJPW010000054.1"/>
</dbReference>
<dbReference type="EMBL" id="JACJPW010000054">
    <property type="protein sequence ID" value="MBD2183400.1"/>
    <property type="molecule type" value="Genomic_DNA"/>
</dbReference>
<sequence>MTEINDQDLKDIINGAALLGSGGGGSLELGYYLATFINCPVQLKEVEELGVDDWGAVILGISAADASLPDNTRSSNASPKVLLNKKMFRSLKGVEQYPIEIQILIATFEYLQTALKMDKDFSYSLAGEIGTANLLAAMLTANAHHIPVVDADGAGRSLPELSLCTYYWSDIPIYPSTLANIKPEQDKQVKAVIDAKTSSIMARFAEKIVGTEEFGFQGVMATYAMNGQTIRDRKPVIKGTITKALQIGAILREAKQKQLNPITVLIDFLNNGCSADNKNAFLLFQGKITEVKQEEDPRFQSGTLTLRNQNKEVRVDYLNENLIAWQGGRPIAMGPDLICYLTPEGIPLTNADNLKDKKGSELALIGLKAPEQLRQDSIIKAFMDLIAGLGYKGNYVPIEKLQKEQASTTCS</sequence>
<dbReference type="Gene3D" id="3.40.1610.10">
    <property type="entry name" value="CV3147-like domain"/>
    <property type="match status" value="1"/>
</dbReference>
<evidence type="ECO:0000313" key="4">
    <source>
        <dbReference type="Proteomes" id="UP000641646"/>
    </source>
</evidence>
<feature type="domain" description="S-Me-THD N-terminal" evidence="1">
    <location>
        <begin position="7"/>
        <end position="180"/>
    </location>
</feature>